<feature type="compositionally biased region" description="Polar residues" evidence="1">
    <location>
        <begin position="193"/>
        <end position="206"/>
    </location>
</feature>
<dbReference type="HOGENOM" id="CLU_1332976_0_0_1"/>
<keyword evidence="3" id="KW-1185">Reference proteome</keyword>
<feature type="region of interest" description="Disordered" evidence="1">
    <location>
        <begin position="163"/>
        <end position="206"/>
    </location>
</feature>
<protein>
    <recommendedName>
        <fullName evidence="4">C2H2-type domain-containing protein</fullName>
    </recommendedName>
</protein>
<evidence type="ECO:0008006" key="4">
    <source>
        <dbReference type="Google" id="ProtNLM"/>
    </source>
</evidence>
<gene>
    <name evidence="2" type="ORF">CAEBREN_00829</name>
</gene>
<accession>G0NGI9</accession>
<dbReference type="InParanoid" id="G0NGI9"/>
<organism evidence="3">
    <name type="scientific">Caenorhabditis brenneri</name>
    <name type="common">Nematode worm</name>
    <dbReference type="NCBI Taxonomy" id="135651"/>
    <lineage>
        <taxon>Eukaryota</taxon>
        <taxon>Metazoa</taxon>
        <taxon>Ecdysozoa</taxon>
        <taxon>Nematoda</taxon>
        <taxon>Chromadorea</taxon>
        <taxon>Rhabditida</taxon>
        <taxon>Rhabditina</taxon>
        <taxon>Rhabditomorpha</taxon>
        <taxon>Rhabditoidea</taxon>
        <taxon>Rhabditidae</taxon>
        <taxon>Peloderinae</taxon>
        <taxon>Caenorhabditis</taxon>
    </lineage>
</organism>
<evidence type="ECO:0000313" key="3">
    <source>
        <dbReference type="Proteomes" id="UP000008068"/>
    </source>
</evidence>
<name>G0NGI9_CAEBE</name>
<dbReference type="EMBL" id="GL379881">
    <property type="protein sequence ID" value="EGT60103.1"/>
    <property type="molecule type" value="Genomic_DNA"/>
</dbReference>
<evidence type="ECO:0000256" key="1">
    <source>
        <dbReference type="SAM" id="MobiDB-lite"/>
    </source>
</evidence>
<feature type="compositionally biased region" description="Low complexity" evidence="1">
    <location>
        <begin position="168"/>
        <end position="188"/>
    </location>
</feature>
<sequence>MEQNEQTNEKYDNLFEFLDNPNHPTPDPAPTASNDFLKRQHLKAHYPYLCAHCARKYLTEYAMKRHMSQLQVHGLTHIPKLNYKWPVCKQSFPNEKSVDSMMKHYRACSSFECHQGSCQLKFGGFLELDANLTKDHLLDKLEKWKRSWQSLVVHFHFEHFEDEKNLQSDPSSSSNSVSDSSSASSSESEQNDKTTGTLSPDLQQYQ</sequence>
<dbReference type="Proteomes" id="UP000008068">
    <property type="component" value="Unassembled WGS sequence"/>
</dbReference>
<dbReference type="AlphaFoldDB" id="G0NGI9"/>
<reference evidence="3" key="1">
    <citation type="submission" date="2011-07" db="EMBL/GenBank/DDBJ databases">
        <authorList>
            <consortium name="Caenorhabditis brenneri Sequencing and Analysis Consortium"/>
            <person name="Wilson R.K."/>
        </authorList>
    </citation>
    <scope>NUCLEOTIDE SEQUENCE [LARGE SCALE GENOMIC DNA]</scope>
    <source>
        <strain evidence="3">PB2801</strain>
    </source>
</reference>
<evidence type="ECO:0000313" key="2">
    <source>
        <dbReference type="EMBL" id="EGT60103.1"/>
    </source>
</evidence>
<dbReference type="OrthoDB" id="6105938at2759"/>
<proteinExistence type="predicted"/>